<accession>A0A0S7YDN2</accession>
<gene>
    <name evidence="1" type="ORF">AMJ52_06125</name>
</gene>
<evidence type="ECO:0000313" key="1">
    <source>
        <dbReference type="EMBL" id="KPJ72491.1"/>
    </source>
</evidence>
<dbReference type="AlphaFoldDB" id="A0A0S7YDN2"/>
<sequence length="178" mass="20469">MAKIKTPEKVLPITGLIYVEEFSVDEALKKFADDVGGILLKSGKIPFTHTTYYNKEMGGTLLRQWVAFEKLIDPDFLAHLKIKSNRVENEYLHKNGGRQINVDPGLISMSNVILASTKNYSHRIYLGKGIYGEVTLIYKGHQFNPLEWTYPDYREKIALDFFTEAREMLKERLAPLEI</sequence>
<reference evidence="1 2" key="1">
    <citation type="journal article" date="2015" name="Microbiome">
        <title>Genomic resolution of linkages in carbon, nitrogen, and sulfur cycling among widespread estuary sediment bacteria.</title>
        <authorList>
            <person name="Baker B.J."/>
            <person name="Lazar C.S."/>
            <person name="Teske A.P."/>
            <person name="Dick G.J."/>
        </authorList>
    </citation>
    <scope>NUCLEOTIDE SEQUENCE [LARGE SCALE GENOMIC DNA]</scope>
    <source>
        <strain evidence="1">DG_78</strain>
    </source>
</reference>
<protein>
    <recommendedName>
        <fullName evidence="3">GTP-binding protein</fullName>
    </recommendedName>
</protein>
<name>A0A0S7YDN2_UNCT6</name>
<dbReference type="InterPro" id="IPR025529">
    <property type="entry name" value="DUF4416"/>
</dbReference>
<comment type="caution">
    <text evidence="1">The sequence shown here is derived from an EMBL/GenBank/DDBJ whole genome shotgun (WGS) entry which is preliminary data.</text>
</comment>
<evidence type="ECO:0008006" key="3">
    <source>
        <dbReference type="Google" id="ProtNLM"/>
    </source>
</evidence>
<evidence type="ECO:0000313" key="2">
    <source>
        <dbReference type="Proteomes" id="UP000051012"/>
    </source>
</evidence>
<dbReference type="Pfam" id="PF14385">
    <property type="entry name" value="DUF4416"/>
    <property type="match status" value="1"/>
</dbReference>
<dbReference type="EMBL" id="LJNI01000071">
    <property type="protein sequence ID" value="KPJ72491.1"/>
    <property type="molecule type" value="Genomic_DNA"/>
</dbReference>
<organism evidence="1 2">
    <name type="scientific">candidate division TA06 bacterium DG_78</name>
    <dbReference type="NCBI Taxonomy" id="1703772"/>
    <lineage>
        <taxon>Bacteria</taxon>
        <taxon>Bacteria division TA06</taxon>
    </lineage>
</organism>
<proteinExistence type="predicted"/>
<dbReference type="Proteomes" id="UP000051012">
    <property type="component" value="Unassembled WGS sequence"/>
</dbReference>